<organism evidence="2 3">
    <name type="scientific">Tupaia chinensis</name>
    <name type="common">Chinese tree shrew</name>
    <name type="synonym">Tupaia belangeri chinensis</name>
    <dbReference type="NCBI Taxonomy" id="246437"/>
    <lineage>
        <taxon>Eukaryota</taxon>
        <taxon>Metazoa</taxon>
        <taxon>Chordata</taxon>
        <taxon>Craniata</taxon>
        <taxon>Vertebrata</taxon>
        <taxon>Euteleostomi</taxon>
        <taxon>Mammalia</taxon>
        <taxon>Eutheria</taxon>
        <taxon>Euarchontoglires</taxon>
        <taxon>Scandentia</taxon>
        <taxon>Tupaiidae</taxon>
        <taxon>Tupaia</taxon>
    </lineage>
</organism>
<reference evidence="3" key="2">
    <citation type="journal article" date="2013" name="Nat. Commun.">
        <title>Genome of the Chinese tree shrew.</title>
        <authorList>
            <person name="Fan Y."/>
            <person name="Huang Z.Y."/>
            <person name="Cao C.C."/>
            <person name="Chen C.S."/>
            <person name="Chen Y.X."/>
            <person name="Fan D.D."/>
            <person name="He J."/>
            <person name="Hou H.L."/>
            <person name="Hu L."/>
            <person name="Hu X.T."/>
            <person name="Jiang X.T."/>
            <person name="Lai R."/>
            <person name="Lang Y.S."/>
            <person name="Liang B."/>
            <person name="Liao S.G."/>
            <person name="Mu D."/>
            <person name="Ma Y.Y."/>
            <person name="Niu Y.Y."/>
            <person name="Sun X.Q."/>
            <person name="Xia J.Q."/>
            <person name="Xiao J."/>
            <person name="Xiong Z.Q."/>
            <person name="Xu L."/>
            <person name="Yang L."/>
            <person name="Zhang Y."/>
            <person name="Zhao W."/>
            <person name="Zhao X.D."/>
            <person name="Zheng Y.T."/>
            <person name="Zhou J.M."/>
            <person name="Zhu Y.B."/>
            <person name="Zhang G.J."/>
            <person name="Wang J."/>
            <person name="Yao Y.G."/>
        </authorList>
    </citation>
    <scope>NUCLEOTIDE SEQUENCE [LARGE SCALE GENOMIC DNA]</scope>
</reference>
<evidence type="ECO:0000256" key="1">
    <source>
        <dbReference type="SAM" id="MobiDB-lite"/>
    </source>
</evidence>
<proteinExistence type="predicted"/>
<dbReference type="EMBL" id="KB320577">
    <property type="protein sequence ID" value="ELW68251.1"/>
    <property type="molecule type" value="Genomic_DNA"/>
</dbReference>
<evidence type="ECO:0000313" key="3">
    <source>
        <dbReference type="Proteomes" id="UP000011518"/>
    </source>
</evidence>
<reference evidence="3" key="1">
    <citation type="submission" date="2012-07" db="EMBL/GenBank/DDBJ databases">
        <title>Genome of the Chinese tree shrew, a rising model animal genetically related to primates.</title>
        <authorList>
            <person name="Zhang G."/>
            <person name="Fan Y."/>
            <person name="Yao Y."/>
            <person name="Huang Z."/>
        </authorList>
    </citation>
    <scope>NUCLEOTIDE SEQUENCE [LARGE SCALE GENOMIC DNA]</scope>
</reference>
<protein>
    <submittedName>
        <fullName evidence="2">Uncharacterized protein</fullName>
    </submittedName>
</protein>
<gene>
    <name evidence="2" type="ORF">TREES_T100007329</name>
</gene>
<dbReference type="AlphaFoldDB" id="L9KZN2"/>
<keyword evidence="3" id="KW-1185">Reference proteome</keyword>
<evidence type="ECO:0000313" key="2">
    <source>
        <dbReference type="EMBL" id="ELW68251.1"/>
    </source>
</evidence>
<dbReference type="Proteomes" id="UP000011518">
    <property type="component" value="Unassembled WGS sequence"/>
</dbReference>
<feature type="region of interest" description="Disordered" evidence="1">
    <location>
        <begin position="1"/>
        <end position="40"/>
    </location>
</feature>
<dbReference type="InParanoid" id="L9KZN2"/>
<sequence length="103" mass="10984">MTSCGKSRVSEKPQPVEGRSGAEQLTSQRPTVLLVPNEDKPGAGGCVVDVTRKVLFYRLSWVVCGQRGQQSPSGRMADSGLEGPQQQSPCEAVPQIQTGSVRT</sequence>
<feature type="region of interest" description="Disordered" evidence="1">
    <location>
        <begin position="66"/>
        <end position="103"/>
    </location>
</feature>
<feature type="compositionally biased region" description="Polar residues" evidence="1">
    <location>
        <begin position="84"/>
        <end position="103"/>
    </location>
</feature>
<accession>L9KZN2</accession>
<name>L9KZN2_TUPCH</name>